<reference evidence="1" key="2">
    <citation type="submission" date="2015-06" db="UniProtKB">
        <authorList>
            <consortium name="EnsemblMetazoa"/>
        </authorList>
    </citation>
    <scope>IDENTIFICATION</scope>
</reference>
<accession>T1GIB8</accession>
<evidence type="ECO:0000313" key="1">
    <source>
        <dbReference type="EnsemblMetazoa" id="MESCA003188-PA"/>
    </source>
</evidence>
<reference evidence="2" key="1">
    <citation type="submission" date="2013-02" db="EMBL/GenBank/DDBJ databases">
        <authorList>
            <person name="Hughes D."/>
        </authorList>
    </citation>
    <scope>NUCLEOTIDE SEQUENCE</scope>
    <source>
        <strain>Durham</strain>
        <strain evidence="2">NC isolate 2 -- Noor lab</strain>
    </source>
</reference>
<proteinExistence type="predicted"/>
<protein>
    <submittedName>
        <fullName evidence="1">Uncharacterized protein</fullName>
    </submittedName>
</protein>
<name>T1GIB8_MEGSC</name>
<dbReference type="AlphaFoldDB" id="T1GIB8"/>
<dbReference type="EnsemblMetazoa" id="MESCA003188-RA">
    <property type="protein sequence ID" value="MESCA003188-PA"/>
    <property type="gene ID" value="MESCA003188"/>
</dbReference>
<evidence type="ECO:0000313" key="2">
    <source>
        <dbReference type="Proteomes" id="UP000015102"/>
    </source>
</evidence>
<keyword evidence="2" id="KW-1185">Reference proteome</keyword>
<dbReference type="Proteomes" id="UP000015102">
    <property type="component" value="Unassembled WGS sequence"/>
</dbReference>
<dbReference type="HOGENOM" id="CLU_2888312_0_0_1"/>
<sequence length="63" mass="7143">MLFFAHLRVKIVKHNFNVIGGDSVDRSLYLIVEDVDRLPSSTVFPIPEPVQICLVGVIYVMEL</sequence>
<dbReference type="EMBL" id="CAQQ02393211">
    <property type="status" value="NOT_ANNOTATED_CDS"/>
    <property type="molecule type" value="Genomic_DNA"/>
</dbReference>
<organism evidence="1 2">
    <name type="scientific">Megaselia scalaris</name>
    <name type="common">Humpbacked fly</name>
    <name type="synonym">Phora scalaris</name>
    <dbReference type="NCBI Taxonomy" id="36166"/>
    <lineage>
        <taxon>Eukaryota</taxon>
        <taxon>Metazoa</taxon>
        <taxon>Ecdysozoa</taxon>
        <taxon>Arthropoda</taxon>
        <taxon>Hexapoda</taxon>
        <taxon>Insecta</taxon>
        <taxon>Pterygota</taxon>
        <taxon>Neoptera</taxon>
        <taxon>Endopterygota</taxon>
        <taxon>Diptera</taxon>
        <taxon>Brachycera</taxon>
        <taxon>Muscomorpha</taxon>
        <taxon>Platypezoidea</taxon>
        <taxon>Phoridae</taxon>
        <taxon>Megaseliini</taxon>
        <taxon>Megaselia</taxon>
    </lineage>
</organism>
<dbReference type="EMBL" id="CAQQ02393212">
    <property type="status" value="NOT_ANNOTATED_CDS"/>
    <property type="molecule type" value="Genomic_DNA"/>
</dbReference>